<dbReference type="EMBL" id="BAABGQ010000006">
    <property type="protein sequence ID" value="GAA4503393.1"/>
    <property type="molecule type" value="Genomic_DNA"/>
</dbReference>
<protein>
    <recommendedName>
        <fullName evidence="3">GyrI-like small molecule binding domain-containing protein</fullName>
    </recommendedName>
</protein>
<comment type="caution">
    <text evidence="1">The sequence shown here is derived from an EMBL/GenBank/DDBJ whole genome shotgun (WGS) entry which is preliminary data.</text>
</comment>
<name>A0ABP8QHX2_9BACT</name>
<proteinExistence type="predicted"/>
<sequence length="172" mass="19048">MRFFFPLVLIFTAIGLGIYAYLGGLRTPSVALETTAAPVLLAGQPFRGKVDDSRFGELFRTAKNWQDAHPSQPLANLYYNDPESAHDSIRAFVGVLVPDTAAVLPTGWRYRVVPAGRRVVTARVQGVSFLLAPGKLYTTAQQHIKDQKLTKQPFYLEQFGPNEADELRVGVQ</sequence>
<evidence type="ECO:0000313" key="1">
    <source>
        <dbReference type="EMBL" id="GAA4503393.1"/>
    </source>
</evidence>
<reference evidence="2" key="1">
    <citation type="journal article" date="2019" name="Int. J. Syst. Evol. Microbiol.">
        <title>The Global Catalogue of Microorganisms (GCM) 10K type strain sequencing project: providing services to taxonomists for standard genome sequencing and annotation.</title>
        <authorList>
            <consortium name="The Broad Institute Genomics Platform"/>
            <consortium name="The Broad Institute Genome Sequencing Center for Infectious Disease"/>
            <person name="Wu L."/>
            <person name="Ma J."/>
        </authorList>
    </citation>
    <scope>NUCLEOTIDE SEQUENCE [LARGE SCALE GENOMIC DNA]</scope>
    <source>
        <strain evidence="2">JCM 17841</strain>
    </source>
</reference>
<dbReference type="Proteomes" id="UP001501243">
    <property type="component" value="Unassembled WGS sequence"/>
</dbReference>
<dbReference type="RefSeq" id="WP_208129809.1">
    <property type="nucleotide sequence ID" value="NZ_BAABGQ010000006.1"/>
</dbReference>
<keyword evidence="2" id="KW-1185">Reference proteome</keyword>
<evidence type="ECO:0008006" key="3">
    <source>
        <dbReference type="Google" id="ProtNLM"/>
    </source>
</evidence>
<evidence type="ECO:0000313" key="2">
    <source>
        <dbReference type="Proteomes" id="UP001501243"/>
    </source>
</evidence>
<accession>A0ABP8QHX2</accession>
<organism evidence="1 2">
    <name type="scientific">Hymenobacter ginsengisoli</name>
    <dbReference type="NCBI Taxonomy" id="1051626"/>
    <lineage>
        <taxon>Bacteria</taxon>
        <taxon>Pseudomonadati</taxon>
        <taxon>Bacteroidota</taxon>
        <taxon>Cytophagia</taxon>
        <taxon>Cytophagales</taxon>
        <taxon>Hymenobacteraceae</taxon>
        <taxon>Hymenobacter</taxon>
    </lineage>
</organism>
<gene>
    <name evidence="1" type="ORF">GCM10023172_28130</name>
</gene>